<reference evidence="2 3" key="1">
    <citation type="journal article" date="2009" name="Science">
        <title>Green evolution and dynamic adaptations revealed by genomes of the marine picoeukaryotes Micromonas.</title>
        <authorList>
            <person name="Worden A.Z."/>
            <person name="Lee J.H."/>
            <person name="Mock T."/>
            <person name="Rouze P."/>
            <person name="Simmons M.P."/>
            <person name="Aerts A.L."/>
            <person name="Allen A.E."/>
            <person name="Cuvelier M.L."/>
            <person name="Derelle E."/>
            <person name="Everett M.V."/>
            <person name="Foulon E."/>
            <person name="Grimwood J."/>
            <person name="Gundlach H."/>
            <person name="Henrissat B."/>
            <person name="Napoli C."/>
            <person name="McDonald S.M."/>
            <person name="Parker M.S."/>
            <person name="Rombauts S."/>
            <person name="Salamov A."/>
            <person name="Von Dassow P."/>
            <person name="Badger J.H."/>
            <person name="Coutinho P.M."/>
            <person name="Demir E."/>
            <person name="Dubchak I."/>
            <person name="Gentemann C."/>
            <person name="Eikrem W."/>
            <person name="Gready J.E."/>
            <person name="John U."/>
            <person name="Lanier W."/>
            <person name="Lindquist E.A."/>
            <person name="Lucas S."/>
            <person name="Mayer K.F."/>
            <person name="Moreau H."/>
            <person name="Not F."/>
            <person name="Otillar R."/>
            <person name="Panaud O."/>
            <person name="Pangilinan J."/>
            <person name="Paulsen I."/>
            <person name="Piegu B."/>
            <person name="Poliakov A."/>
            <person name="Robbens S."/>
            <person name="Schmutz J."/>
            <person name="Toulza E."/>
            <person name="Wyss T."/>
            <person name="Zelensky A."/>
            <person name="Zhou K."/>
            <person name="Armbrust E.V."/>
            <person name="Bhattacharya D."/>
            <person name="Goodenough U.W."/>
            <person name="Van de Peer Y."/>
            <person name="Grigoriev I.V."/>
        </authorList>
    </citation>
    <scope>NUCLEOTIDE SEQUENCE [LARGE SCALE GENOMIC DNA]</scope>
    <source>
        <strain evidence="3">RCC299 / NOUM17</strain>
    </source>
</reference>
<gene>
    <name evidence="2" type="ORF">MICPUN_61694</name>
</gene>
<dbReference type="InterPro" id="IPR029063">
    <property type="entry name" value="SAM-dependent_MTases_sf"/>
</dbReference>
<feature type="region of interest" description="Disordered" evidence="1">
    <location>
        <begin position="182"/>
        <end position="210"/>
    </location>
</feature>
<dbReference type="EMBL" id="CP001576">
    <property type="protein sequence ID" value="ACO69631.1"/>
    <property type="molecule type" value="Genomic_DNA"/>
</dbReference>
<dbReference type="Proteomes" id="UP000002009">
    <property type="component" value="Chromosome 10"/>
</dbReference>
<dbReference type="AlphaFoldDB" id="C1FHZ0"/>
<evidence type="ECO:0000313" key="3">
    <source>
        <dbReference type="Proteomes" id="UP000002009"/>
    </source>
</evidence>
<dbReference type="Pfam" id="PF10294">
    <property type="entry name" value="Methyltransf_16"/>
    <property type="match status" value="2"/>
</dbReference>
<proteinExistence type="predicted"/>
<dbReference type="InterPro" id="IPR019410">
    <property type="entry name" value="Methyltransf_16"/>
</dbReference>
<keyword evidence="3" id="KW-1185">Reference proteome</keyword>
<sequence>MGDGETLHYQSVVPDAGADGDAAAEGFFDLANARCVRYTVAVGEREAREGRGGGEGDGETNEASGSSRADGSEVELVVEQDQSLHDSCGGIVWESAYALEQYMRLNIGRICASPPVKRKRGLSRCKVLELGAGAGLLGLAVAARGAKATVLTDHPNAMPLLERNVRRNSALFETRAELVGKKRKKRGDANADTETTTTTTSTSKSKPKCMPLDWTNDAHVDAVAREGPFDIILATDVVFNESLVAPLLAAIRACGGPRTVAYVCVQERCAAAFDAFRRGASGALGSAREVPREELGFVDEECVLFELKATRDVFGDAG</sequence>
<dbReference type="PANTHER" id="PTHR14614">
    <property type="entry name" value="HEPATOCELLULAR CARCINOMA-ASSOCIATED ANTIGEN"/>
    <property type="match status" value="1"/>
</dbReference>
<dbReference type="RefSeq" id="XP_002508373.1">
    <property type="nucleotide sequence ID" value="XM_002508327.1"/>
</dbReference>
<dbReference type="OMA" id="CGGIVWE"/>
<dbReference type="OrthoDB" id="498826at2759"/>
<evidence type="ECO:0000313" key="2">
    <source>
        <dbReference type="EMBL" id="ACO69631.1"/>
    </source>
</evidence>
<dbReference type="SUPFAM" id="SSF53335">
    <property type="entry name" value="S-adenosyl-L-methionine-dependent methyltransferases"/>
    <property type="match status" value="1"/>
</dbReference>
<name>C1FHZ0_MICCC</name>
<dbReference type="STRING" id="296587.C1FHZ0"/>
<dbReference type="GeneID" id="8246922"/>
<organism evidence="2 3">
    <name type="scientific">Micromonas commoda (strain RCC299 / NOUM17 / CCMP2709)</name>
    <name type="common">Picoplanktonic green alga</name>
    <dbReference type="NCBI Taxonomy" id="296587"/>
    <lineage>
        <taxon>Eukaryota</taxon>
        <taxon>Viridiplantae</taxon>
        <taxon>Chlorophyta</taxon>
        <taxon>Mamiellophyceae</taxon>
        <taxon>Mamiellales</taxon>
        <taxon>Mamiellaceae</taxon>
        <taxon>Micromonas</taxon>
    </lineage>
</organism>
<dbReference type="InParanoid" id="C1FHZ0"/>
<dbReference type="KEGG" id="mis:MICPUN_61694"/>
<accession>C1FHZ0</accession>
<dbReference type="eggNOG" id="KOG2793">
    <property type="taxonomic scope" value="Eukaryota"/>
</dbReference>
<evidence type="ECO:0000256" key="1">
    <source>
        <dbReference type="SAM" id="MobiDB-lite"/>
    </source>
</evidence>
<feature type="region of interest" description="Disordered" evidence="1">
    <location>
        <begin position="46"/>
        <end position="72"/>
    </location>
</feature>
<protein>
    <submittedName>
        <fullName evidence="2">Uncharacterized protein</fullName>
    </submittedName>
</protein>
<feature type="compositionally biased region" description="Low complexity" evidence="1">
    <location>
        <begin position="193"/>
        <end position="204"/>
    </location>
</feature>
<dbReference type="Gene3D" id="3.40.50.150">
    <property type="entry name" value="Vaccinia Virus protein VP39"/>
    <property type="match status" value="1"/>
</dbReference>
<dbReference type="PANTHER" id="PTHR14614:SF98">
    <property type="entry name" value="S-ADENOSYL-L-METHIONINE-DEPENDENT METHYLTRANSFERASES SUPERFAMILY PROTEIN"/>
    <property type="match status" value="1"/>
</dbReference>